<dbReference type="PROSITE" id="PS51782">
    <property type="entry name" value="LYSM"/>
    <property type="match status" value="1"/>
</dbReference>
<dbReference type="RefSeq" id="WP_377725802.1">
    <property type="nucleotide sequence ID" value="NZ_JBHSEW010000007.1"/>
</dbReference>
<dbReference type="InterPro" id="IPR006860">
    <property type="entry name" value="FecR"/>
</dbReference>
<keyword evidence="1" id="KW-0732">Signal</keyword>
<protein>
    <submittedName>
        <fullName evidence="3">FecR domain-containing protein</fullName>
    </submittedName>
</protein>
<reference evidence="4" key="1">
    <citation type="journal article" date="2019" name="Int. J. Syst. Evol. Microbiol.">
        <title>The Global Catalogue of Microorganisms (GCM) 10K type strain sequencing project: providing services to taxonomists for standard genome sequencing and annotation.</title>
        <authorList>
            <consortium name="The Broad Institute Genomics Platform"/>
            <consortium name="The Broad Institute Genome Sequencing Center for Infectious Disease"/>
            <person name="Wu L."/>
            <person name="Ma J."/>
        </authorList>
    </citation>
    <scope>NUCLEOTIDE SEQUENCE [LARGE SCALE GENOMIC DNA]</scope>
    <source>
        <strain evidence="4">JCM 11650</strain>
    </source>
</reference>
<dbReference type="CDD" id="cd00118">
    <property type="entry name" value="LysM"/>
    <property type="match status" value="1"/>
</dbReference>
<evidence type="ECO:0000313" key="4">
    <source>
        <dbReference type="Proteomes" id="UP001595967"/>
    </source>
</evidence>
<name>A0ABV9GYX6_9BURK</name>
<proteinExistence type="predicted"/>
<keyword evidence="4" id="KW-1185">Reference proteome</keyword>
<feature type="signal peptide" evidence="1">
    <location>
        <begin position="1"/>
        <end position="22"/>
    </location>
</feature>
<organism evidence="3 4">
    <name type="scientific">Comamonas nitrativorans</name>
    <dbReference type="NCBI Taxonomy" id="108437"/>
    <lineage>
        <taxon>Bacteria</taxon>
        <taxon>Pseudomonadati</taxon>
        <taxon>Pseudomonadota</taxon>
        <taxon>Betaproteobacteria</taxon>
        <taxon>Burkholderiales</taxon>
        <taxon>Comamonadaceae</taxon>
        <taxon>Comamonas</taxon>
    </lineage>
</organism>
<dbReference type="Proteomes" id="UP001595967">
    <property type="component" value="Unassembled WGS sequence"/>
</dbReference>
<dbReference type="Pfam" id="PF04773">
    <property type="entry name" value="FecR"/>
    <property type="match status" value="1"/>
</dbReference>
<dbReference type="Pfam" id="PF01476">
    <property type="entry name" value="LysM"/>
    <property type="match status" value="1"/>
</dbReference>
<accession>A0ABV9GYX6</accession>
<feature type="domain" description="LysM" evidence="2">
    <location>
        <begin position="34"/>
        <end position="81"/>
    </location>
</feature>
<evidence type="ECO:0000256" key="1">
    <source>
        <dbReference type="SAM" id="SignalP"/>
    </source>
</evidence>
<dbReference type="SMART" id="SM00257">
    <property type="entry name" value="LysM"/>
    <property type="match status" value="1"/>
</dbReference>
<dbReference type="PANTHER" id="PTHR38731">
    <property type="entry name" value="LIPL45-RELATED LIPOPROTEIN-RELATED"/>
    <property type="match status" value="1"/>
</dbReference>
<dbReference type="InterPro" id="IPR016930">
    <property type="entry name" value="UCP029644"/>
</dbReference>
<sequence length="575" mass="60008">MLIVRWTGLGLAAALVSLPALAQTAASAARLPTVQHRIQAGDTLEQLARRYLGDTTQWQALQQHNGNIDPYRLPPGQLLEIPLNLLRAATASVDYVQGTANLHRSGEAAQPVQRGQPLREGDALALDPEAFVAVRLADGSTVRVQANSQITLQQLRRRGRAGSLQSVLELQQGGVEVAVPGRPDATRQLEVHTPVAATSVRGTRFDVQVTDSGGSSAAVEQGRVALQGQTDTAATVLRPGLGAAVGQDGHATAPVRLLPALNPGDLPATASDAQWLDLPLPALEGASAYQVQVAADPAGQQVLRNGRFATPQVRFASLDDGDYWLQVRGLDAHGIRGQAAQAPLRIKAHPVAPLASHPAPQAIAAQGATQLACTPVDEAQAYVLQVAALGPAPAEGAAPPASVADAEAAALFAAPVAQAVDVADCALDLAPLPPGAYAWRTASVRWVGGVRDQGPFGVVQTFALQPPPALPQEVQVQSHQGHTTIFWAGGPGQRYRLQALATPDAAEPQLDLWLDTPQWTVSGLPTGTWHVRLQVQDGNGLLSRFSPTRSVQMLPLVQDGSGNTVGTGSGLGLLH</sequence>
<feature type="chain" id="PRO_5045417094" evidence="1">
    <location>
        <begin position="23"/>
        <end position="575"/>
    </location>
</feature>
<comment type="caution">
    <text evidence="3">The sequence shown here is derived from an EMBL/GenBank/DDBJ whole genome shotgun (WGS) entry which is preliminary data.</text>
</comment>
<dbReference type="EMBL" id="JBHSEW010000007">
    <property type="protein sequence ID" value="MFC4622354.1"/>
    <property type="molecule type" value="Genomic_DNA"/>
</dbReference>
<dbReference type="Gene3D" id="2.60.120.1440">
    <property type="match status" value="1"/>
</dbReference>
<dbReference type="PIRSF" id="PIRSF029644">
    <property type="entry name" value="UCP029644"/>
    <property type="match status" value="1"/>
</dbReference>
<dbReference type="SUPFAM" id="SSF54106">
    <property type="entry name" value="LysM domain"/>
    <property type="match status" value="1"/>
</dbReference>
<dbReference type="Gene3D" id="3.10.350.10">
    <property type="entry name" value="LysM domain"/>
    <property type="match status" value="1"/>
</dbReference>
<evidence type="ECO:0000259" key="2">
    <source>
        <dbReference type="PROSITE" id="PS51782"/>
    </source>
</evidence>
<evidence type="ECO:0000313" key="3">
    <source>
        <dbReference type="EMBL" id="MFC4622354.1"/>
    </source>
</evidence>
<dbReference type="InterPro" id="IPR036779">
    <property type="entry name" value="LysM_dom_sf"/>
</dbReference>
<dbReference type="InterPro" id="IPR018392">
    <property type="entry name" value="LysM"/>
</dbReference>
<gene>
    <name evidence="3" type="ORF">ACFO3A_09015</name>
</gene>